<dbReference type="EMBL" id="LR784055">
    <property type="protein sequence ID" value="CAB3232223.1"/>
    <property type="molecule type" value="mRNA"/>
</dbReference>
<comment type="subunit">
    <text evidence="13">Component of the CCR4-NOT complex; distinct complexes seem to exist that differ in the participation of probably mutually exclusive catalytic subunits. In the complex interacts directly with CNOT3. Interacts with NCOR1, NCOR2. HDAC3 and GPS2.</text>
</comment>
<evidence type="ECO:0000256" key="14">
    <source>
        <dbReference type="ARBA" id="ARBA00071434"/>
    </source>
</evidence>
<gene>
    <name evidence="18" type="primary">Cnot2</name>
</gene>
<evidence type="ECO:0000256" key="11">
    <source>
        <dbReference type="ARBA" id="ARBA00023163"/>
    </source>
</evidence>
<feature type="region of interest" description="Disordered" evidence="16">
    <location>
        <begin position="1"/>
        <end position="30"/>
    </location>
</feature>
<evidence type="ECO:0000259" key="17">
    <source>
        <dbReference type="Pfam" id="PF04153"/>
    </source>
</evidence>
<reference evidence="18" key="1">
    <citation type="submission" date="2020-04" db="EMBL/GenBank/DDBJ databases">
        <authorList>
            <person name="Neveu A P."/>
        </authorList>
    </citation>
    <scope>NUCLEOTIDE SEQUENCE</scope>
    <source>
        <tissue evidence="18">Whole embryo</tissue>
    </source>
</reference>
<keyword evidence="7" id="KW-0597">Phosphoprotein</keyword>
<name>A0A6F9D926_9ASCI</name>
<evidence type="ECO:0000256" key="10">
    <source>
        <dbReference type="ARBA" id="ARBA00023158"/>
    </source>
</evidence>
<evidence type="ECO:0000256" key="6">
    <source>
        <dbReference type="ARBA" id="ARBA00022491"/>
    </source>
</evidence>
<dbReference type="AlphaFoldDB" id="A0A6F9D926"/>
<comment type="similarity">
    <text evidence="3">Belongs to the CNOT2/3/5 family.</text>
</comment>
<evidence type="ECO:0000256" key="2">
    <source>
        <dbReference type="ARBA" id="ARBA00004496"/>
    </source>
</evidence>
<evidence type="ECO:0000256" key="7">
    <source>
        <dbReference type="ARBA" id="ARBA00022553"/>
    </source>
</evidence>
<dbReference type="InterPro" id="IPR040168">
    <property type="entry name" value="Not2/3/5"/>
</dbReference>
<evidence type="ECO:0000256" key="12">
    <source>
        <dbReference type="ARBA" id="ARBA00023242"/>
    </source>
</evidence>
<organism evidence="18">
    <name type="scientific">Phallusia mammillata</name>
    <dbReference type="NCBI Taxonomy" id="59560"/>
    <lineage>
        <taxon>Eukaryota</taxon>
        <taxon>Metazoa</taxon>
        <taxon>Chordata</taxon>
        <taxon>Tunicata</taxon>
        <taxon>Ascidiacea</taxon>
        <taxon>Phlebobranchia</taxon>
        <taxon>Ascidiidae</taxon>
        <taxon>Phallusia</taxon>
    </lineage>
</organism>
<evidence type="ECO:0000256" key="13">
    <source>
        <dbReference type="ARBA" id="ARBA00064045"/>
    </source>
</evidence>
<dbReference type="GO" id="GO:0006355">
    <property type="term" value="P:regulation of DNA-templated transcription"/>
    <property type="evidence" value="ECO:0007669"/>
    <property type="project" value="InterPro"/>
</dbReference>
<evidence type="ECO:0000313" key="18">
    <source>
        <dbReference type="EMBL" id="CAB3232223.1"/>
    </source>
</evidence>
<dbReference type="Gene3D" id="2.30.30.1020">
    <property type="entry name" value="CCR4-NOT complex subunit 2/3/5, C-terminal domain"/>
    <property type="match status" value="1"/>
</dbReference>
<evidence type="ECO:0000256" key="8">
    <source>
        <dbReference type="ARBA" id="ARBA00022845"/>
    </source>
</evidence>
<protein>
    <recommendedName>
        <fullName evidence="14">CCR4-NOT transcription complex subunit 2</fullName>
    </recommendedName>
    <alternativeName>
        <fullName evidence="15">CCR4-associated factor 2</fullName>
    </alternativeName>
</protein>
<evidence type="ECO:0000256" key="15">
    <source>
        <dbReference type="ARBA" id="ARBA00083550"/>
    </source>
</evidence>
<dbReference type="GO" id="GO:0005634">
    <property type="term" value="C:nucleus"/>
    <property type="evidence" value="ECO:0007669"/>
    <property type="project" value="UniProtKB-SubCell"/>
</dbReference>
<dbReference type="FunFam" id="2.30.30.1020:FF:000001">
    <property type="entry name" value="Putative CCR4-NOT transcription complex subunit 2"/>
    <property type="match status" value="1"/>
</dbReference>
<dbReference type="GO" id="GO:0031047">
    <property type="term" value="P:regulatory ncRNA-mediated gene silencing"/>
    <property type="evidence" value="ECO:0007669"/>
    <property type="project" value="UniProtKB-KW"/>
</dbReference>
<feature type="compositionally biased region" description="Polar residues" evidence="16">
    <location>
        <begin position="314"/>
        <end position="327"/>
    </location>
</feature>
<keyword evidence="10" id="KW-0943">RNA-mediated gene silencing</keyword>
<keyword evidence="6" id="KW-0678">Repressor</keyword>
<evidence type="ECO:0000256" key="5">
    <source>
        <dbReference type="ARBA" id="ARBA00022490"/>
    </source>
</evidence>
<keyword evidence="4" id="KW-0217">Developmental protein</keyword>
<evidence type="ECO:0000256" key="3">
    <source>
        <dbReference type="ARBA" id="ARBA00007682"/>
    </source>
</evidence>
<sequence length="537" mass="59295">MVHDRTQQQQRSGQVADNMFSSTNIGTPKKNKMLYGTDEGEFDMAAYLAQGSSSAVADMLGQSGFASAFYGQQNSASVGNRSMNSQPFGRSMSVPGGHITPTSGDNASQINQTRGILPMSRNTMGGNQMPTSQIGNNLLSNRPGMPSPTRGISPIDLFNMKQSGSRGLSNTAISRTQSFTSQTMPISAIGSENISQHRQQPLSGSSSLSHVGMSGLNPFNLDQNEFPALAQRTRPIGSQPTSTNSVKGPYVGMLNKQSEHNEFQIHNEDFPALPGAAAMNVMKAVFPEQDGRGDESQNKFNPLGSLQIGGPVTTDKSNPKQSSTSGPQKGIQVFPDNSIKHIPNSMLTDQYGIVGLFAFIKAAETDPTLVHLALGNDLTTLGLNLNSPDNLYHKFQSPFIRQPCRLQDIDFFVPSEYLTNAHIRDKLAPIKLNRYGEDLLFYVYYTNPGDVLQLAAAAELYNRDWRYHKEERIWITRAPGIEPRTKTSTYEQGTYYYFDCQNWRKVAKEFHLEYDKLEERPHLPNLVSLHFNPAQHS</sequence>
<dbReference type="InterPro" id="IPR007282">
    <property type="entry name" value="NOT2/3/5_C"/>
</dbReference>
<dbReference type="PANTHER" id="PTHR23326">
    <property type="entry name" value="CCR4 NOT-RELATED"/>
    <property type="match status" value="1"/>
</dbReference>
<keyword evidence="8" id="KW-0810">Translation regulation</keyword>
<proteinExistence type="evidence at transcript level"/>
<evidence type="ECO:0000256" key="16">
    <source>
        <dbReference type="SAM" id="MobiDB-lite"/>
    </source>
</evidence>
<keyword evidence="11" id="KW-0804">Transcription</keyword>
<feature type="compositionally biased region" description="Polar residues" evidence="16">
    <location>
        <begin position="7"/>
        <end position="26"/>
    </location>
</feature>
<dbReference type="Pfam" id="PF04153">
    <property type="entry name" value="NOT2_3_5_C"/>
    <property type="match status" value="1"/>
</dbReference>
<dbReference type="GO" id="GO:0005829">
    <property type="term" value="C:cytosol"/>
    <property type="evidence" value="ECO:0007669"/>
    <property type="project" value="UniProtKB-ARBA"/>
</dbReference>
<dbReference type="GO" id="GO:0006417">
    <property type="term" value="P:regulation of translation"/>
    <property type="evidence" value="ECO:0007669"/>
    <property type="project" value="UniProtKB-KW"/>
</dbReference>
<keyword evidence="9" id="KW-0805">Transcription regulation</keyword>
<keyword evidence="12" id="KW-0539">Nucleus</keyword>
<feature type="region of interest" description="Disordered" evidence="16">
    <location>
        <begin position="289"/>
        <end position="332"/>
    </location>
</feature>
<evidence type="ECO:0000256" key="1">
    <source>
        <dbReference type="ARBA" id="ARBA00004123"/>
    </source>
</evidence>
<dbReference type="InterPro" id="IPR038635">
    <property type="entry name" value="CCR4-NOT_su2/3/5_C_sf"/>
</dbReference>
<comment type="subcellular location">
    <subcellularLocation>
        <location evidence="2">Cytoplasm</location>
    </subcellularLocation>
    <subcellularLocation>
        <location evidence="1">Nucleus</location>
    </subcellularLocation>
</comment>
<feature type="domain" description="NOT2/NOT3/NOT5 C-terminal" evidence="17">
    <location>
        <begin position="393"/>
        <end position="517"/>
    </location>
</feature>
<accession>A0A6F9D926</accession>
<evidence type="ECO:0000256" key="9">
    <source>
        <dbReference type="ARBA" id="ARBA00023015"/>
    </source>
</evidence>
<dbReference type="GO" id="GO:2000036">
    <property type="term" value="P:regulation of stem cell population maintenance"/>
    <property type="evidence" value="ECO:0007669"/>
    <property type="project" value="UniProtKB-ARBA"/>
</dbReference>
<keyword evidence="5" id="KW-0963">Cytoplasm</keyword>
<evidence type="ECO:0000256" key="4">
    <source>
        <dbReference type="ARBA" id="ARBA00022473"/>
    </source>
</evidence>
<dbReference type="GO" id="GO:0030015">
    <property type="term" value="C:CCR4-NOT core complex"/>
    <property type="evidence" value="ECO:0007669"/>
    <property type="project" value="InterPro"/>
</dbReference>